<gene>
    <name evidence="2" type="ORF">SAMN05877753_105294</name>
</gene>
<feature type="region of interest" description="Disordered" evidence="1">
    <location>
        <begin position="108"/>
        <end position="134"/>
    </location>
</feature>
<dbReference type="Gene3D" id="3.30.70.60">
    <property type="match status" value="1"/>
</dbReference>
<dbReference type="GO" id="GO:0043683">
    <property type="term" value="P:type IV pilus assembly"/>
    <property type="evidence" value="ECO:0007669"/>
    <property type="project" value="InterPro"/>
</dbReference>
<name>A0A285CVJ6_9BACI</name>
<evidence type="ECO:0000313" key="3">
    <source>
        <dbReference type="Proteomes" id="UP000219546"/>
    </source>
</evidence>
<dbReference type="OrthoDB" id="2427034at2"/>
<evidence type="ECO:0000256" key="1">
    <source>
        <dbReference type="SAM" id="MobiDB-lite"/>
    </source>
</evidence>
<dbReference type="AlphaFoldDB" id="A0A285CVJ6"/>
<dbReference type="InterPro" id="IPR007445">
    <property type="entry name" value="PilO"/>
</dbReference>
<evidence type="ECO:0000313" key="2">
    <source>
        <dbReference type="EMBL" id="SNX71554.1"/>
    </source>
</evidence>
<proteinExistence type="predicted"/>
<protein>
    <submittedName>
        <fullName evidence="2">Type IV pilus assembly protein PilO</fullName>
    </submittedName>
</protein>
<feature type="compositionally biased region" description="Acidic residues" evidence="1">
    <location>
        <begin position="108"/>
        <end position="126"/>
    </location>
</feature>
<dbReference type="EMBL" id="OAOP01000005">
    <property type="protein sequence ID" value="SNX71554.1"/>
    <property type="molecule type" value="Genomic_DNA"/>
</dbReference>
<dbReference type="InterPro" id="IPR014717">
    <property type="entry name" value="Transl_elong_EF1B/ribsomal_bS6"/>
</dbReference>
<dbReference type="Pfam" id="PF04350">
    <property type="entry name" value="PilO"/>
    <property type="match status" value="1"/>
</dbReference>
<dbReference type="RefSeq" id="WP_097159088.1">
    <property type="nucleotide sequence ID" value="NZ_JBEPMQ010000004.1"/>
</dbReference>
<organism evidence="2 3">
    <name type="scientific">Bacillus oleivorans</name>
    <dbReference type="NCBI Taxonomy" id="1448271"/>
    <lineage>
        <taxon>Bacteria</taxon>
        <taxon>Bacillati</taxon>
        <taxon>Bacillota</taxon>
        <taxon>Bacilli</taxon>
        <taxon>Bacillales</taxon>
        <taxon>Bacillaceae</taxon>
        <taxon>Bacillus</taxon>
    </lineage>
</organism>
<dbReference type="GO" id="GO:0043107">
    <property type="term" value="P:type IV pilus-dependent motility"/>
    <property type="evidence" value="ECO:0007669"/>
    <property type="project" value="InterPro"/>
</dbReference>
<dbReference type="Proteomes" id="UP000219546">
    <property type="component" value="Unassembled WGS sequence"/>
</dbReference>
<sequence length="211" mass="23770">MKAIKFIRVILFTFFIFGLLLISGYQFVVLPLQASIETLEQQIKEETDLFQSVSEGDQQEVNDDKLRINELQKQLPPQPLVDQLILDLEKAELASDSLILNITFGDSSVEESPSDTETNVSEEEQDQTVPQSPAIPSDVEKVTISMSVQSPTYEDLEEFLEELENMKRIIQIENLTFSGQGDLSSQGNQTPVVFTIQISAFYYPNGEITNL</sequence>
<keyword evidence="3" id="KW-1185">Reference proteome</keyword>
<reference evidence="2 3" key="1">
    <citation type="submission" date="2017-08" db="EMBL/GenBank/DDBJ databases">
        <authorList>
            <person name="de Groot N.N."/>
        </authorList>
    </citation>
    <scope>NUCLEOTIDE SEQUENCE [LARGE SCALE GENOMIC DNA]</scope>
    <source>
        <strain evidence="2 3">JC228</strain>
    </source>
</reference>
<accession>A0A285CVJ6</accession>